<evidence type="ECO:0000313" key="10">
    <source>
        <dbReference type="Proteomes" id="UP000236745"/>
    </source>
</evidence>
<dbReference type="OrthoDB" id="9766690at2"/>
<dbReference type="AlphaFoldDB" id="A0A1H5Z9J7"/>
<dbReference type="PANTHER" id="PTHR42865">
    <property type="entry name" value="PROTON/GLUTAMATE-ASPARTATE SYMPORTER"/>
    <property type="match status" value="1"/>
</dbReference>
<evidence type="ECO:0000256" key="5">
    <source>
        <dbReference type="ARBA" id="ARBA00022847"/>
    </source>
</evidence>
<dbReference type="PRINTS" id="PR00173">
    <property type="entry name" value="EDTRNSPORT"/>
</dbReference>
<dbReference type="Proteomes" id="UP000236745">
    <property type="component" value="Unassembled WGS sequence"/>
</dbReference>
<reference evidence="9 10" key="1">
    <citation type="submission" date="2016-10" db="EMBL/GenBank/DDBJ databases">
        <authorList>
            <person name="de Groot N.N."/>
        </authorList>
    </citation>
    <scope>NUCLEOTIDE SEQUENCE [LARGE SCALE GENOMIC DNA]</scope>
    <source>
        <strain evidence="9 10">DSM 22012</strain>
    </source>
</reference>
<name>A0A1H5Z9J7_9GAMM</name>
<evidence type="ECO:0000256" key="4">
    <source>
        <dbReference type="ARBA" id="ARBA00022692"/>
    </source>
</evidence>
<keyword evidence="7 8" id="KW-0472">Membrane</keyword>
<dbReference type="GO" id="GO:0006835">
    <property type="term" value="P:dicarboxylic acid transport"/>
    <property type="evidence" value="ECO:0007669"/>
    <property type="project" value="TreeGrafter"/>
</dbReference>
<evidence type="ECO:0000256" key="3">
    <source>
        <dbReference type="ARBA" id="ARBA00022475"/>
    </source>
</evidence>
<dbReference type="PANTHER" id="PTHR42865:SF7">
    <property type="entry name" value="PROTON_GLUTAMATE-ASPARTATE SYMPORTER"/>
    <property type="match status" value="1"/>
</dbReference>
<dbReference type="GO" id="GO:0015293">
    <property type="term" value="F:symporter activity"/>
    <property type="evidence" value="ECO:0007669"/>
    <property type="project" value="UniProtKB-KW"/>
</dbReference>
<keyword evidence="4 8" id="KW-0812">Transmembrane</keyword>
<dbReference type="Pfam" id="PF00375">
    <property type="entry name" value="SDF"/>
    <property type="match status" value="1"/>
</dbReference>
<keyword evidence="10" id="KW-1185">Reference proteome</keyword>
<dbReference type="InterPro" id="IPR001991">
    <property type="entry name" value="Na-dicarboxylate_symporter"/>
</dbReference>
<dbReference type="RefSeq" id="WP_104002908.1">
    <property type="nucleotide sequence ID" value="NZ_FNVQ01000001.1"/>
</dbReference>
<dbReference type="SUPFAM" id="SSF118215">
    <property type="entry name" value="Proton glutamate symport protein"/>
    <property type="match status" value="1"/>
</dbReference>
<dbReference type="Gene3D" id="1.10.3860.10">
    <property type="entry name" value="Sodium:dicarboxylate symporter"/>
    <property type="match status" value="1"/>
</dbReference>
<accession>A0A1H5Z9J7</accession>
<keyword evidence="3" id="KW-1003">Cell membrane</keyword>
<dbReference type="InterPro" id="IPR036458">
    <property type="entry name" value="Na:dicarbo_symporter_sf"/>
</dbReference>
<feature type="transmembrane region" description="Helical" evidence="8">
    <location>
        <begin position="94"/>
        <end position="115"/>
    </location>
</feature>
<dbReference type="EMBL" id="FNVQ01000001">
    <property type="protein sequence ID" value="SEG32395.1"/>
    <property type="molecule type" value="Genomic_DNA"/>
</dbReference>
<comment type="subcellular location">
    <subcellularLocation>
        <location evidence="1">Cell membrane</location>
        <topology evidence="1">Multi-pass membrane protein</topology>
    </subcellularLocation>
</comment>
<feature type="transmembrane region" description="Helical" evidence="8">
    <location>
        <begin position="198"/>
        <end position="219"/>
    </location>
</feature>
<evidence type="ECO:0000256" key="2">
    <source>
        <dbReference type="ARBA" id="ARBA00022448"/>
    </source>
</evidence>
<protein>
    <submittedName>
        <fullName evidence="9">Na+/H+-dicarboxylate symporter</fullName>
    </submittedName>
</protein>
<feature type="transmembrane region" description="Helical" evidence="8">
    <location>
        <begin position="363"/>
        <end position="384"/>
    </location>
</feature>
<dbReference type="GO" id="GO:0005886">
    <property type="term" value="C:plasma membrane"/>
    <property type="evidence" value="ECO:0007669"/>
    <property type="project" value="UniProtKB-SubCell"/>
</dbReference>
<feature type="transmembrane region" description="Helical" evidence="8">
    <location>
        <begin position="338"/>
        <end position="357"/>
    </location>
</feature>
<dbReference type="FunFam" id="1.10.3860.10:FF:000001">
    <property type="entry name" value="C4-dicarboxylate transport protein"/>
    <property type="match status" value="1"/>
</dbReference>
<evidence type="ECO:0000256" key="7">
    <source>
        <dbReference type="ARBA" id="ARBA00023136"/>
    </source>
</evidence>
<feature type="transmembrane region" description="Helical" evidence="8">
    <location>
        <begin position="160"/>
        <end position="178"/>
    </location>
</feature>
<keyword evidence="5" id="KW-0769">Symport</keyword>
<keyword evidence="2" id="KW-0813">Transport</keyword>
<organism evidence="9 10">
    <name type="scientific">Marinobacterium lutimaris</name>
    <dbReference type="NCBI Taxonomy" id="568106"/>
    <lineage>
        <taxon>Bacteria</taxon>
        <taxon>Pseudomonadati</taxon>
        <taxon>Pseudomonadota</taxon>
        <taxon>Gammaproteobacteria</taxon>
        <taxon>Oceanospirillales</taxon>
        <taxon>Oceanospirillaceae</taxon>
        <taxon>Marinobacterium</taxon>
    </lineage>
</organism>
<feature type="transmembrane region" description="Helical" evidence="8">
    <location>
        <begin position="56"/>
        <end position="82"/>
    </location>
</feature>
<evidence type="ECO:0000256" key="1">
    <source>
        <dbReference type="ARBA" id="ARBA00004651"/>
    </source>
</evidence>
<evidence type="ECO:0000256" key="8">
    <source>
        <dbReference type="SAM" id="Phobius"/>
    </source>
</evidence>
<sequence>MTESGTVKRSGRLSLTSKILIGMIAGVILGVIFNIIDNNFVNTHIVGGLFAMIGKMFVNALKMLVVPLVFFSLITGVTGIGDIRLLGRVGGKSFALYLMTTALAIAIAISIAVVVGPGNNFDMVGVDTGGVEGKAAPTVWNVFAAIVPTNPVAAFANGEMLQIIFYTIVLGVAVMMLGHRSKAFVEGCEYMNEVMMKIVTIVMSVAPIGVFALIAKTFAEQGVELFAPVLAYVFTLVGALFLHLFVTLMIILKLFSGLNPFTFMAKMRPAQIFAFSTASSNATIPVTLRSVTERVGVDNSVASFCVPFGATINMDGTAIMQGVATVFLANVYGIDLGLSGYLTVIAMAVLASIGTAGVPGVGLVMLTMVLGQVGLPIEGVALILGVDRLMDMIRTAVNITGDAVVTSIVAKGEGQIDMSVFNDPDAGLITPADMHIDAEAEAELVTAAHKH</sequence>
<evidence type="ECO:0000256" key="6">
    <source>
        <dbReference type="ARBA" id="ARBA00022989"/>
    </source>
</evidence>
<evidence type="ECO:0000313" key="9">
    <source>
        <dbReference type="EMBL" id="SEG32395.1"/>
    </source>
</evidence>
<feature type="transmembrane region" description="Helical" evidence="8">
    <location>
        <begin position="225"/>
        <end position="252"/>
    </location>
</feature>
<feature type="transmembrane region" description="Helical" evidence="8">
    <location>
        <begin position="19"/>
        <end position="36"/>
    </location>
</feature>
<gene>
    <name evidence="9" type="ORF">SAMN05444390_1012056</name>
</gene>
<proteinExistence type="predicted"/>
<keyword evidence="6 8" id="KW-1133">Transmembrane helix</keyword>